<reference evidence="5 6" key="1">
    <citation type="submission" date="2024-03" db="EMBL/GenBank/DDBJ databases">
        <title>Novel species of the genus Variovorax.</title>
        <authorList>
            <person name="Liu Q."/>
            <person name="Xin Y.-H."/>
        </authorList>
    </citation>
    <scope>NUCLEOTIDE SEQUENCE [LARGE SCALE GENOMIC DNA]</scope>
    <source>
        <strain evidence="5 6">KACC 18900</strain>
    </source>
</reference>
<name>A0ABU8WSW7_9BURK</name>
<dbReference type="InterPro" id="IPR023214">
    <property type="entry name" value="HAD_sf"/>
</dbReference>
<dbReference type="PANTHER" id="PTHR43434">
    <property type="entry name" value="PHOSPHOGLYCOLATE PHOSPHATASE"/>
    <property type="match status" value="1"/>
</dbReference>
<evidence type="ECO:0000256" key="2">
    <source>
        <dbReference type="ARBA" id="ARBA00004818"/>
    </source>
</evidence>
<dbReference type="PANTHER" id="PTHR43434:SF1">
    <property type="entry name" value="PHOSPHOGLYCOLATE PHOSPHATASE"/>
    <property type="match status" value="1"/>
</dbReference>
<dbReference type="SFLD" id="SFLDS00003">
    <property type="entry name" value="Haloacid_Dehalogenase"/>
    <property type="match status" value="1"/>
</dbReference>
<evidence type="ECO:0000256" key="3">
    <source>
        <dbReference type="ARBA" id="ARBA00006171"/>
    </source>
</evidence>
<dbReference type="Proteomes" id="UP001385892">
    <property type="component" value="Unassembled WGS sequence"/>
</dbReference>
<evidence type="ECO:0000313" key="5">
    <source>
        <dbReference type="EMBL" id="MEJ8850646.1"/>
    </source>
</evidence>
<accession>A0ABU8WSW7</accession>
<dbReference type="NCBIfam" id="TIGR01549">
    <property type="entry name" value="HAD-SF-IA-v1"/>
    <property type="match status" value="1"/>
</dbReference>
<evidence type="ECO:0000256" key="4">
    <source>
        <dbReference type="ARBA" id="ARBA00013078"/>
    </source>
</evidence>
<dbReference type="Gene3D" id="3.40.50.1000">
    <property type="entry name" value="HAD superfamily/HAD-like"/>
    <property type="match status" value="1"/>
</dbReference>
<dbReference type="Gene3D" id="1.10.150.240">
    <property type="entry name" value="Putative phosphatase, domain 2"/>
    <property type="match status" value="1"/>
</dbReference>
<dbReference type="InterPro" id="IPR041492">
    <property type="entry name" value="HAD_2"/>
</dbReference>
<dbReference type="GO" id="GO:0016787">
    <property type="term" value="F:hydrolase activity"/>
    <property type="evidence" value="ECO:0007669"/>
    <property type="project" value="UniProtKB-KW"/>
</dbReference>
<comment type="similarity">
    <text evidence="3">Belongs to the HAD-like hydrolase superfamily. CbbY/CbbZ/Gph/YieH family.</text>
</comment>
<dbReference type="EMBL" id="JBBKZT010000016">
    <property type="protein sequence ID" value="MEJ8850646.1"/>
    <property type="molecule type" value="Genomic_DNA"/>
</dbReference>
<dbReference type="SUPFAM" id="SSF56784">
    <property type="entry name" value="HAD-like"/>
    <property type="match status" value="1"/>
</dbReference>
<dbReference type="Pfam" id="PF13419">
    <property type="entry name" value="HAD_2"/>
    <property type="match status" value="1"/>
</dbReference>
<protein>
    <recommendedName>
        <fullName evidence="4">phosphoglycolate phosphatase</fullName>
        <ecNumber evidence="4">3.1.3.18</ecNumber>
    </recommendedName>
</protein>
<proteinExistence type="inferred from homology"/>
<dbReference type="InterPro" id="IPR023198">
    <property type="entry name" value="PGP-like_dom2"/>
</dbReference>
<dbReference type="SFLD" id="SFLDG01129">
    <property type="entry name" value="C1.5:_HAD__Beta-PGM__Phosphata"/>
    <property type="match status" value="1"/>
</dbReference>
<comment type="pathway">
    <text evidence="2">Organic acid metabolism; glycolate biosynthesis; glycolate from 2-phosphoglycolate: step 1/1.</text>
</comment>
<dbReference type="NCBIfam" id="TIGR01509">
    <property type="entry name" value="HAD-SF-IA-v3"/>
    <property type="match status" value="1"/>
</dbReference>
<evidence type="ECO:0000313" key="6">
    <source>
        <dbReference type="Proteomes" id="UP001385892"/>
    </source>
</evidence>
<dbReference type="InterPro" id="IPR006439">
    <property type="entry name" value="HAD-SF_hydro_IA"/>
</dbReference>
<comment type="catalytic activity">
    <reaction evidence="1">
        <text>2-phosphoglycolate + H2O = glycolate + phosphate</text>
        <dbReference type="Rhea" id="RHEA:14369"/>
        <dbReference type="ChEBI" id="CHEBI:15377"/>
        <dbReference type="ChEBI" id="CHEBI:29805"/>
        <dbReference type="ChEBI" id="CHEBI:43474"/>
        <dbReference type="ChEBI" id="CHEBI:58033"/>
        <dbReference type="EC" id="3.1.3.18"/>
    </reaction>
</comment>
<sequence length="230" mass="24811">MRGEHMAFPYDLVMFDLDGTLVETAPEICDAVNDTLHGLGLPAASLAEVERWIGHGTHELLIAALACATGTDAQAVRASKGLASTSATFDKHYQRRCGTRSRLYPGVREALAFLRTQGVKLAVITNKEARYTDTVLGVHQLRDSFDRVISGDSLPTKKPDPACVHACLHAFDVPKTRALFVGDSSIDAATARNAGVEVWLLPHGYNMGAPIQQCRPDRVIADFSVLAAEA</sequence>
<comment type="caution">
    <text evidence="5">The sequence shown here is derived from an EMBL/GenBank/DDBJ whole genome shotgun (WGS) entry which is preliminary data.</text>
</comment>
<evidence type="ECO:0000256" key="1">
    <source>
        <dbReference type="ARBA" id="ARBA00000830"/>
    </source>
</evidence>
<keyword evidence="6" id="KW-1185">Reference proteome</keyword>
<dbReference type="EC" id="3.1.3.18" evidence="4"/>
<keyword evidence="5" id="KW-0378">Hydrolase</keyword>
<gene>
    <name evidence="5" type="ORF">WKW82_28680</name>
</gene>
<organism evidence="5 6">
    <name type="scientific">Variovorax rhizosphaerae</name>
    <dbReference type="NCBI Taxonomy" id="1836200"/>
    <lineage>
        <taxon>Bacteria</taxon>
        <taxon>Pseudomonadati</taxon>
        <taxon>Pseudomonadota</taxon>
        <taxon>Betaproteobacteria</taxon>
        <taxon>Burkholderiales</taxon>
        <taxon>Comamonadaceae</taxon>
        <taxon>Variovorax</taxon>
    </lineage>
</organism>
<dbReference type="InterPro" id="IPR050155">
    <property type="entry name" value="HAD-like_hydrolase_sf"/>
</dbReference>
<dbReference type="RefSeq" id="WP_340346043.1">
    <property type="nucleotide sequence ID" value="NZ_JBBKZT010000016.1"/>
</dbReference>
<dbReference type="InterPro" id="IPR036412">
    <property type="entry name" value="HAD-like_sf"/>
</dbReference>
<dbReference type="SFLD" id="SFLDG01135">
    <property type="entry name" value="C1.5.6:_HAD__Beta-PGM__Phospha"/>
    <property type="match status" value="1"/>
</dbReference>
<dbReference type="PRINTS" id="PR00413">
    <property type="entry name" value="HADHALOGNASE"/>
</dbReference>